<accession>A0A6C0I0I1</accession>
<evidence type="ECO:0000313" key="1">
    <source>
        <dbReference type="EMBL" id="QHT86374.1"/>
    </source>
</evidence>
<reference evidence="1" key="1">
    <citation type="journal article" date="2020" name="Nature">
        <title>Giant virus diversity and host interactions through global metagenomics.</title>
        <authorList>
            <person name="Schulz F."/>
            <person name="Roux S."/>
            <person name="Paez-Espino D."/>
            <person name="Jungbluth S."/>
            <person name="Walsh D.A."/>
            <person name="Denef V.J."/>
            <person name="McMahon K.D."/>
            <person name="Konstantinidis K.T."/>
            <person name="Eloe-Fadrosh E.A."/>
            <person name="Kyrpides N.C."/>
            <person name="Woyke T."/>
        </authorList>
    </citation>
    <scope>NUCLEOTIDE SEQUENCE</scope>
    <source>
        <strain evidence="1">GVMAG-M-3300023184-186</strain>
    </source>
</reference>
<organism evidence="1">
    <name type="scientific">viral metagenome</name>
    <dbReference type="NCBI Taxonomy" id="1070528"/>
    <lineage>
        <taxon>unclassified sequences</taxon>
        <taxon>metagenomes</taxon>
        <taxon>organismal metagenomes</taxon>
    </lineage>
</organism>
<proteinExistence type="predicted"/>
<name>A0A6C0I0I1_9ZZZZ</name>
<protein>
    <submittedName>
        <fullName evidence="1">Uncharacterized protein</fullName>
    </submittedName>
</protein>
<dbReference type="EMBL" id="MN740067">
    <property type="protein sequence ID" value="QHT86374.1"/>
    <property type="molecule type" value="Genomic_DNA"/>
</dbReference>
<dbReference type="AlphaFoldDB" id="A0A6C0I0I1"/>
<sequence>MSDFSEIHNIVINAALNDDNKCTIVLKPTKGPKNKIQHYSILKAIENSRQLLENHLDQNRILEYYLDPRDGIMLNIIWEYSIKEIGEYTYYYLSMKALDIKLNIVKKNDNSSICVFLKYSYNCHYLVAIILDKYLKNYWKIENY</sequence>